<dbReference type="AlphaFoldDB" id="V7B847"/>
<organism evidence="3 4">
    <name type="scientific">Phaseolus vulgaris</name>
    <name type="common">Kidney bean</name>
    <name type="synonym">French bean</name>
    <dbReference type="NCBI Taxonomy" id="3885"/>
    <lineage>
        <taxon>Eukaryota</taxon>
        <taxon>Viridiplantae</taxon>
        <taxon>Streptophyta</taxon>
        <taxon>Embryophyta</taxon>
        <taxon>Tracheophyta</taxon>
        <taxon>Spermatophyta</taxon>
        <taxon>Magnoliopsida</taxon>
        <taxon>eudicotyledons</taxon>
        <taxon>Gunneridae</taxon>
        <taxon>Pentapetalae</taxon>
        <taxon>rosids</taxon>
        <taxon>fabids</taxon>
        <taxon>Fabales</taxon>
        <taxon>Fabaceae</taxon>
        <taxon>Papilionoideae</taxon>
        <taxon>50 kb inversion clade</taxon>
        <taxon>NPAAA clade</taxon>
        <taxon>indigoferoid/millettioid clade</taxon>
        <taxon>Phaseoleae</taxon>
        <taxon>Phaseolus</taxon>
    </lineage>
</organism>
<sequence>MKFFWFLQCLFCMAMLLISPSVAPNAPAPPSSGDLKVPETPPQLPRKVSGSRP</sequence>
<feature type="chain" id="PRO_5004754589" evidence="2">
    <location>
        <begin position="24"/>
        <end position="53"/>
    </location>
</feature>
<name>V7B847_PHAVU</name>
<reference evidence="4" key="1">
    <citation type="journal article" date="2014" name="Nat. Genet.">
        <title>A reference genome for common bean and genome-wide analysis of dual domestications.</title>
        <authorList>
            <person name="Schmutz J."/>
            <person name="McClean P.E."/>
            <person name="Mamidi S."/>
            <person name="Wu G.A."/>
            <person name="Cannon S.B."/>
            <person name="Grimwood J."/>
            <person name="Jenkins J."/>
            <person name="Shu S."/>
            <person name="Song Q."/>
            <person name="Chavarro C."/>
            <person name="Torres-Torres M."/>
            <person name="Geffroy V."/>
            <person name="Moghaddam S.M."/>
            <person name="Gao D."/>
            <person name="Abernathy B."/>
            <person name="Barry K."/>
            <person name="Blair M."/>
            <person name="Brick M.A."/>
            <person name="Chovatia M."/>
            <person name="Gepts P."/>
            <person name="Goodstein D.M."/>
            <person name="Gonzales M."/>
            <person name="Hellsten U."/>
            <person name="Hyten D.L."/>
            <person name="Jia G."/>
            <person name="Kelly J.D."/>
            <person name="Kudrna D."/>
            <person name="Lee R."/>
            <person name="Richard M.M."/>
            <person name="Miklas P.N."/>
            <person name="Osorno J.M."/>
            <person name="Rodrigues J."/>
            <person name="Thareau V."/>
            <person name="Urrea C.A."/>
            <person name="Wang M."/>
            <person name="Yu Y."/>
            <person name="Zhang M."/>
            <person name="Wing R.A."/>
            <person name="Cregan P.B."/>
            <person name="Rokhsar D.S."/>
            <person name="Jackson S.A."/>
        </authorList>
    </citation>
    <scope>NUCLEOTIDE SEQUENCE [LARGE SCALE GENOMIC DNA]</scope>
    <source>
        <strain evidence="4">cv. G19833</strain>
    </source>
</reference>
<proteinExistence type="predicted"/>
<gene>
    <name evidence="3" type="ORF">PHAVU_008G250300g</name>
</gene>
<dbReference type="OMA" id="PHTETLR"/>
<keyword evidence="4" id="KW-1185">Reference proteome</keyword>
<keyword evidence="2" id="KW-0732">Signal</keyword>
<dbReference type="Proteomes" id="UP000000226">
    <property type="component" value="Chromosome 8"/>
</dbReference>
<evidence type="ECO:0000313" key="4">
    <source>
        <dbReference type="Proteomes" id="UP000000226"/>
    </source>
</evidence>
<dbReference type="Gramene" id="ESW14067">
    <property type="protein sequence ID" value="ESW14067"/>
    <property type="gene ID" value="PHAVU_008G250300g"/>
</dbReference>
<dbReference type="EMBL" id="CM002295">
    <property type="protein sequence ID" value="ESW14067.1"/>
    <property type="molecule type" value="Genomic_DNA"/>
</dbReference>
<evidence type="ECO:0000256" key="1">
    <source>
        <dbReference type="SAM" id="MobiDB-lite"/>
    </source>
</evidence>
<accession>V7B847</accession>
<evidence type="ECO:0000313" key="3">
    <source>
        <dbReference type="EMBL" id="ESW14067.1"/>
    </source>
</evidence>
<feature type="region of interest" description="Disordered" evidence="1">
    <location>
        <begin position="25"/>
        <end position="53"/>
    </location>
</feature>
<protein>
    <submittedName>
        <fullName evidence="3">Uncharacterized protein</fullName>
    </submittedName>
</protein>
<feature type="signal peptide" evidence="2">
    <location>
        <begin position="1"/>
        <end position="23"/>
    </location>
</feature>
<evidence type="ECO:0000256" key="2">
    <source>
        <dbReference type="SAM" id="SignalP"/>
    </source>
</evidence>